<proteinExistence type="predicted"/>
<dbReference type="SUPFAM" id="SSF55729">
    <property type="entry name" value="Acyl-CoA N-acyltransferases (Nat)"/>
    <property type="match status" value="1"/>
</dbReference>
<dbReference type="OrthoDB" id="1426896at2"/>
<dbReference type="EMBL" id="FRAT01000004">
    <property type="protein sequence ID" value="SHK75093.1"/>
    <property type="molecule type" value="Genomic_DNA"/>
</dbReference>
<dbReference type="InterPro" id="IPR038740">
    <property type="entry name" value="BioF2-like_GNAT_dom"/>
</dbReference>
<protein>
    <submittedName>
        <fullName evidence="3">Acetyltransferase (GNAT) domain-containing protein</fullName>
    </submittedName>
</protein>
<dbReference type="Proteomes" id="UP000198940">
    <property type="component" value="Unassembled WGS sequence"/>
</dbReference>
<dbReference type="Pfam" id="PF13480">
    <property type="entry name" value="Acetyltransf_6"/>
    <property type="match status" value="1"/>
</dbReference>
<evidence type="ECO:0000313" key="2">
    <source>
        <dbReference type="EMBL" id="SFC21565.1"/>
    </source>
</evidence>
<feature type="domain" description="BioF2-like acetyltransferase" evidence="1">
    <location>
        <begin position="99"/>
        <end position="247"/>
    </location>
</feature>
<dbReference type="Gene3D" id="3.40.630.30">
    <property type="match status" value="1"/>
</dbReference>
<evidence type="ECO:0000313" key="4">
    <source>
        <dbReference type="Proteomes" id="UP000184031"/>
    </source>
</evidence>
<gene>
    <name evidence="2" type="ORF">SAMN04487891_107152</name>
    <name evidence="3" type="ORF">SAMN05216293_1853</name>
</gene>
<organism evidence="3 4">
    <name type="scientific">Flagellimonas taeanensis</name>
    <dbReference type="NCBI Taxonomy" id="1005926"/>
    <lineage>
        <taxon>Bacteria</taxon>
        <taxon>Pseudomonadati</taxon>
        <taxon>Bacteroidota</taxon>
        <taxon>Flavobacteriia</taxon>
        <taxon>Flavobacteriales</taxon>
        <taxon>Flavobacteriaceae</taxon>
        <taxon>Flagellimonas</taxon>
    </lineage>
</organism>
<dbReference type="RefSeq" id="WP_072879096.1">
    <property type="nucleotide sequence ID" value="NZ_FOKU01000007.1"/>
</dbReference>
<dbReference type="InterPro" id="IPR016181">
    <property type="entry name" value="Acyl_CoA_acyltransferase"/>
</dbReference>
<name>A0A1M6V0W1_9FLAO</name>
<reference evidence="3 4" key="1">
    <citation type="submission" date="2016-11" db="EMBL/GenBank/DDBJ databases">
        <authorList>
            <person name="Varghese N."/>
            <person name="Submissions S."/>
        </authorList>
    </citation>
    <scope>NUCLEOTIDE SEQUENCE [LARGE SCALE GENOMIC DNA]</scope>
    <source>
        <strain evidence="3 4">CGMCC 1.12174</strain>
        <strain evidence="2 5">DSM 26351</strain>
    </source>
</reference>
<keyword evidence="5" id="KW-1185">Reference proteome</keyword>
<dbReference type="AlphaFoldDB" id="A0A1M6V0W1"/>
<accession>A0A1M6V0W1</accession>
<sequence>MRKYSFFEELLISGSIKNHCRSIDIGPHLRTIPISSGSSTTATARVACSYWDLPDYMKATFHGDNGKVFERSVALYEGSYIELGKYQGFDHFIRQKLSSNRRAKIRAAKRNLEHIFPIDYAYYYGVELSDSTYSGLMKALKEMITKRFEEKRMKHTALEDWDNFIKWGRILIAEKRAVMFVIYSDGQPIHIAFNYVWEKLVFAFVRGFDVNYSRFHLGFIDMLIQIEWSFNNQFQIHDFLRGNLDYKIMFADSTYLYRAHFIIPSVKRNPLALLPWIGCSLKFDVYYNLKRKFGILYYGIPFLPKRREKKVSVYQLDVPSQEESIQLAKNHVPKVNLETEPHKYLKRAAYHFLYNTKTPIKELEVYGIPGQQDIYFFKGNGQVKKVQFTNSKKS</sequence>
<evidence type="ECO:0000313" key="5">
    <source>
        <dbReference type="Proteomes" id="UP000198940"/>
    </source>
</evidence>
<comment type="caution">
    <text evidence="3">The sequence shown here is derived from an EMBL/GenBank/DDBJ whole genome shotgun (WGS) entry which is preliminary data.</text>
</comment>
<evidence type="ECO:0000259" key="1">
    <source>
        <dbReference type="Pfam" id="PF13480"/>
    </source>
</evidence>
<evidence type="ECO:0000313" key="3">
    <source>
        <dbReference type="EMBL" id="SHK75093.1"/>
    </source>
</evidence>
<dbReference type="Proteomes" id="UP000184031">
    <property type="component" value="Unassembled WGS sequence"/>
</dbReference>
<dbReference type="STRING" id="1055723.SAMN05216293_1853"/>
<dbReference type="EMBL" id="FOKU01000007">
    <property type="protein sequence ID" value="SFC21565.1"/>
    <property type="molecule type" value="Genomic_DNA"/>
</dbReference>